<dbReference type="Pfam" id="PF25273">
    <property type="entry name" value="DUF7869"/>
    <property type="match status" value="1"/>
</dbReference>
<dbReference type="PANTHER" id="PTHR33153">
    <property type="entry name" value="MYND-TYPE DOMAIN-CONTAINING PROTEIN"/>
    <property type="match status" value="1"/>
</dbReference>
<evidence type="ECO:0000313" key="3">
    <source>
        <dbReference type="EMBL" id="CAH1265847.1"/>
    </source>
</evidence>
<organism evidence="3 4">
    <name type="scientific">Branchiostoma lanceolatum</name>
    <name type="common">Common lancelet</name>
    <name type="synonym">Amphioxus lanceolatum</name>
    <dbReference type="NCBI Taxonomy" id="7740"/>
    <lineage>
        <taxon>Eukaryota</taxon>
        <taxon>Metazoa</taxon>
        <taxon>Chordata</taxon>
        <taxon>Cephalochordata</taxon>
        <taxon>Leptocardii</taxon>
        <taxon>Amphioxiformes</taxon>
        <taxon>Branchiostomatidae</taxon>
        <taxon>Branchiostoma</taxon>
    </lineage>
</organism>
<gene>
    <name evidence="3" type="primary">Hypp3248</name>
    <name evidence="3" type="ORF">BLAG_LOCUS19673</name>
</gene>
<evidence type="ECO:0000259" key="2">
    <source>
        <dbReference type="Pfam" id="PF25273"/>
    </source>
</evidence>
<feature type="region of interest" description="Disordered" evidence="1">
    <location>
        <begin position="1"/>
        <end position="42"/>
    </location>
</feature>
<dbReference type="InterPro" id="IPR057191">
    <property type="entry name" value="DUF7869"/>
</dbReference>
<evidence type="ECO:0000256" key="1">
    <source>
        <dbReference type="SAM" id="MobiDB-lite"/>
    </source>
</evidence>
<proteinExistence type="predicted"/>
<dbReference type="Proteomes" id="UP000838412">
    <property type="component" value="Chromosome 5"/>
</dbReference>
<evidence type="ECO:0000313" key="4">
    <source>
        <dbReference type="Proteomes" id="UP000838412"/>
    </source>
</evidence>
<protein>
    <submittedName>
        <fullName evidence="3">Hypp3248 protein</fullName>
    </submittedName>
</protein>
<sequence length="725" mass="83294">MVKGPVVYGGGAGVGLGRGSDSVGKRASAVRASSSEDDSLSVRSPLYEEMASQSQGDISGLSFPSLEGDISGLSNIHSFEEDDQDVQDTGTDGHDIHKGEQTDDHLGVKLLLDSRCSRRCAYNFSPRSLEEAHKAYRRIPNGKRVEWISAQLHVRPGKKGIEHVLLGEKVCAQCWRKLQGISNWTYYKARQQKLQECGPQRRHGNKGQKKPPVKTMKAEAFITNYVKSHCQHQPNMAQQHMPTSIRRKDIWNKYICQMATAGETHIKRSTFYRLLKNSFSSVKFPKESRHGHCKDCDLIRDETRRATTDHEVAEVNFHRDSHTKNNRGGRLKYYKHNQKAMDEPTKYTSIMLDGMDQTSTSVPHFGRGTKDTVTISPLPIYIVGALLYSPAMLFLFLETHKFPHGNNLTLNVLMTIFMKMMQGGVELGQTLYLQMDNCYRECKSKYMLFFCWVLVKWRIFKKVRVSYMLVGHTHDKIDQRFSLLTRQLEGRTTATIPKLCQAIRETYKELEGTGGPVVVDELFDVTSWMEPHFLGYHNHNEPRAFRFKMAPDGTVQQQYRMHSWGPHKEWYTLPNFLKGEPPLTSIPKLMKPDFNKFDLDKLRSDLRKVAAELDIDNPSNMEQWQQFFEETEALETKWSRAQRPKSTWPLKQLKGAMDRRRRRANTAGPVPQPRLVTQLLRARMEAEAEQVEVYAGYYKTAKRPAAKKRAKELEKEYTAQALDKH</sequence>
<feature type="compositionally biased region" description="Basic and acidic residues" evidence="1">
    <location>
        <begin position="711"/>
        <end position="725"/>
    </location>
</feature>
<dbReference type="AlphaFoldDB" id="A0A8K0EX39"/>
<dbReference type="OrthoDB" id="10054204at2759"/>
<feature type="region of interest" description="Disordered" evidence="1">
    <location>
        <begin position="703"/>
        <end position="725"/>
    </location>
</feature>
<feature type="compositionally biased region" description="Gly residues" evidence="1">
    <location>
        <begin position="7"/>
        <end position="18"/>
    </location>
</feature>
<feature type="domain" description="DUF7869" evidence="2">
    <location>
        <begin position="372"/>
        <end position="563"/>
    </location>
</feature>
<accession>A0A8K0EX39</accession>
<reference evidence="3" key="1">
    <citation type="submission" date="2022-01" db="EMBL/GenBank/DDBJ databases">
        <authorList>
            <person name="Braso-Vives M."/>
        </authorList>
    </citation>
    <scope>NUCLEOTIDE SEQUENCE</scope>
</reference>
<name>A0A8K0EX39_BRALA</name>
<keyword evidence="4" id="KW-1185">Reference proteome</keyword>
<dbReference type="EMBL" id="OV696690">
    <property type="protein sequence ID" value="CAH1265847.1"/>
    <property type="molecule type" value="Genomic_DNA"/>
</dbReference>
<dbReference type="PANTHER" id="PTHR33153:SF3">
    <property type="entry name" value="TRAFFICKING PROTEIN PARTICLE COMPLEX SUBUNIT 11 DOMAIN-CONTAINING PROTEIN"/>
    <property type="match status" value="1"/>
</dbReference>